<protein>
    <recommendedName>
        <fullName evidence="13">FiBrilliN homolog</fullName>
    </recommendedName>
</protein>
<dbReference type="PROSITE" id="PS01187">
    <property type="entry name" value="EGF_CA"/>
    <property type="match status" value="8"/>
</dbReference>
<feature type="compositionally biased region" description="Low complexity" evidence="6">
    <location>
        <begin position="2195"/>
        <end position="2212"/>
    </location>
</feature>
<feature type="domain" description="EGF-like" evidence="9">
    <location>
        <begin position="2651"/>
        <end position="2688"/>
    </location>
</feature>
<organism evidence="11 12">
    <name type="scientific">Caenorhabditis angaria</name>
    <dbReference type="NCBI Taxonomy" id="860376"/>
    <lineage>
        <taxon>Eukaryota</taxon>
        <taxon>Metazoa</taxon>
        <taxon>Ecdysozoa</taxon>
        <taxon>Nematoda</taxon>
        <taxon>Chromadorea</taxon>
        <taxon>Rhabditida</taxon>
        <taxon>Rhabditina</taxon>
        <taxon>Rhabditomorpha</taxon>
        <taxon>Rhabditoidea</taxon>
        <taxon>Rhabditidae</taxon>
        <taxon>Peloderinae</taxon>
        <taxon>Caenorhabditis</taxon>
    </lineage>
</organism>
<dbReference type="OrthoDB" id="283575at2759"/>
<feature type="domain" description="EGF-like" evidence="9">
    <location>
        <begin position="1657"/>
        <end position="1696"/>
    </location>
</feature>
<evidence type="ECO:0000256" key="2">
    <source>
        <dbReference type="ARBA" id="ARBA00022729"/>
    </source>
</evidence>
<dbReference type="Pfam" id="PF07645">
    <property type="entry name" value="EGF_CA"/>
    <property type="match status" value="9"/>
</dbReference>
<evidence type="ECO:0000256" key="1">
    <source>
        <dbReference type="ARBA" id="ARBA00022536"/>
    </source>
</evidence>
<dbReference type="InterPro" id="IPR001507">
    <property type="entry name" value="ZP_dom"/>
</dbReference>
<feature type="compositionally biased region" description="Low complexity" evidence="6">
    <location>
        <begin position="2227"/>
        <end position="2245"/>
    </location>
</feature>
<feature type="compositionally biased region" description="Low complexity" evidence="6">
    <location>
        <begin position="929"/>
        <end position="961"/>
    </location>
</feature>
<dbReference type="SUPFAM" id="SSF57184">
    <property type="entry name" value="Growth factor receptor domain"/>
    <property type="match status" value="6"/>
</dbReference>
<feature type="compositionally biased region" description="Low complexity" evidence="6">
    <location>
        <begin position="2396"/>
        <end position="2406"/>
    </location>
</feature>
<dbReference type="Proteomes" id="UP001152747">
    <property type="component" value="Unassembled WGS sequence"/>
</dbReference>
<evidence type="ECO:0000259" key="9">
    <source>
        <dbReference type="PROSITE" id="PS50026"/>
    </source>
</evidence>
<feature type="compositionally biased region" description="Polar residues" evidence="6">
    <location>
        <begin position="2298"/>
        <end position="2310"/>
    </location>
</feature>
<feature type="transmembrane region" description="Helical" evidence="7">
    <location>
        <begin position="3093"/>
        <end position="3114"/>
    </location>
</feature>
<dbReference type="InterPro" id="IPR049883">
    <property type="entry name" value="NOTCH1_EGF-like"/>
</dbReference>
<dbReference type="PROSITE" id="PS51034">
    <property type="entry name" value="ZP_2"/>
    <property type="match status" value="1"/>
</dbReference>
<feature type="compositionally biased region" description="Basic and acidic residues" evidence="6">
    <location>
        <begin position="1448"/>
        <end position="1459"/>
    </location>
</feature>
<feature type="compositionally biased region" description="Low complexity" evidence="6">
    <location>
        <begin position="1344"/>
        <end position="1398"/>
    </location>
</feature>
<feature type="compositionally biased region" description="Polar residues" evidence="6">
    <location>
        <begin position="1590"/>
        <end position="1617"/>
    </location>
</feature>
<feature type="compositionally biased region" description="Low complexity" evidence="6">
    <location>
        <begin position="1176"/>
        <end position="1232"/>
    </location>
</feature>
<feature type="compositionally biased region" description="Low complexity" evidence="6">
    <location>
        <begin position="1509"/>
        <end position="1549"/>
    </location>
</feature>
<gene>
    <name evidence="11" type="ORF">CAMP_LOCUS8667</name>
</gene>
<feature type="compositionally biased region" description="Polar residues" evidence="6">
    <location>
        <begin position="1260"/>
        <end position="1271"/>
    </location>
</feature>
<feature type="signal peptide" evidence="8">
    <location>
        <begin position="1"/>
        <end position="30"/>
    </location>
</feature>
<dbReference type="InterPro" id="IPR024731">
    <property type="entry name" value="NELL2-like_EGF"/>
</dbReference>
<dbReference type="Gene3D" id="2.10.25.10">
    <property type="entry name" value="Laminin"/>
    <property type="match status" value="15"/>
</dbReference>
<evidence type="ECO:0000259" key="10">
    <source>
        <dbReference type="PROSITE" id="PS51034"/>
    </source>
</evidence>
<comment type="caution">
    <text evidence="5">Lacks conserved residue(s) required for the propagation of feature annotation.</text>
</comment>
<feature type="domain" description="EGF-like" evidence="9">
    <location>
        <begin position="132"/>
        <end position="170"/>
    </location>
</feature>
<dbReference type="PROSITE" id="PS50026">
    <property type="entry name" value="EGF_3"/>
    <property type="match status" value="13"/>
</dbReference>
<dbReference type="PANTHER" id="PTHR24050:SF28">
    <property type="entry name" value="UROMODULIN-LIKE"/>
    <property type="match status" value="1"/>
</dbReference>
<keyword evidence="7" id="KW-1133">Transmembrane helix</keyword>
<evidence type="ECO:0000256" key="6">
    <source>
        <dbReference type="SAM" id="MobiDB-lite"/>
    </source>
</evidence>
<feature type="domain" description="EGF-like" evidence="9">
    <location>
        <begin position="1962"/>
        <end position="2002"/>
    </location>
</feature>
<feature type="compositionally biased region" description="Low complexity" evidence="6">
    <location>
        <begin position="799"/>
        <end position="864"/>
    </location>
</feature>
<comment type="caution">
    <text evidence="11">The sequence shown here is derived from an EMBL/GenBank/DDBJ whole genome shotgun (WGS) entry which is preliminary data.</text>
</comment>
<feature type="compositionally biased region" description="Acidic residues" evidence="6">
    <location>
        <begin position="670"/>
        <end position="685"/>
    </location>
</feature>
<feature type="compositionally biased region" description="Polar residues" evidence="6">
    <location>
        <begin position="1399"/>
        <end position="1409"/>
    </location>
</feature>
<evidence type="ECO:0000256" key="8">
    <source>
        <dbReference type="SAM" id="SignalP"/>
    </source>
</evidence>
<feature type="region of interest" description="Disordered" evidence="6">
    <location>
        <begin position="2358"/>
        <end position="2423"/>
    </location>
</feature>
<feature type="compositionally biased region" description="Low complexity" evidence="6">
    <location>
        <begin position="744"/>
        <end position="755"/>
    </location>
</feature>
<feature type="domain" description="EGF-like" evidence="9">
    <location>
        <begin position="2737"/>
        <end position="2777"/>
    </location>
</feature>
<feature type="compositionally biased region" description="Low complexity" evidence="6">
    <location>
        <begin position="770"/>
        <end position="793"/>
    </location>
</feature>
<dbReference type="PANTHER" id="PTHR24050">
    <property type="entry name" value="PA14 DOMAIN-CONTAINING PROTEIN"/>
    <property type="match status" value="1"/>
</dbReference>
<feature type="compositionally biased region" description="Low complexity" evidence="6">
    <location>
        <begin position="2312"/>
        <end position="2337"/>
    </location>
</feature>
<dbReference type="PROSITE" id="PS00022">
    <property type="entry name" value="EGF_1"/>
    <property type="match status" value="1"/>
</dbReference>
<feature type="domain" description="EGF-like" evidence="9">
    <location>
        <begin position="1920"/>
        <end position="1961"/>
    </location>
</feature>
<dbReference type="PROSITE" id="PS01186">
    <property type="entry name" value="EGF_2"/>
    <property type="match status" value="14"/>
</dbReference>
<keyword evidence="2 8" id="KW-0732">Signal</keyword>
<proteinExistence type="predicted"/>
<feature type="compositionally biased region" description="Low complexity" evidence="6">
    <location>
        <begin position="1127"/>
        <end position="1162"/>
    </location>
</feature>
<name>A0A9P1IJ57_9PELO</name>
<feature type="compositionally biased region" description="Low complexity" evidence="6">
    <location>
        <begin position="975"/>
        <end position="1002"/>
    </location>
</feature>
<feature type="domain" description="EGF-like" evidence="9">
    <location>
        <begin position="264"/>
        <end position="305"/>
    </location>
</feature>
<keyword evidence="7" id="KW-0812">Transmembrane</keyword>
<keyword evidence="12" id="KW-1185">Reference proteome</keyword>
<feature type="compositionally biased region" description="Polar residues" evidence="6">
    <location>
        <begin position="1428"/>
        <end position="1437"/>
    </location>
</feature>
<dbReference type="SMART" id="SM00179">
    <property type="entry name" value="EGF_CA"/>
    <property type="match status" value="16"/>
</dbReference>
<feature type="chain" id="PRO_5040513252" description="FiBrilliN homolog" evidence="8">
    <location>
        <begin position="31"/>
        <end position="3123"/>
    </location>
</feature>
<feature type="compositionally biased region" description="Low complexity" evidence="6">
    <location>
        <begin position="2358"/>
        <end position="2369"/>
    </location>
</feature>
<feature type="compositionally biased region" description="Basic and acidic residues" evidence="6">
    <location>
        <begin position="2259"/>
        <end position="2269"/>
    </location>
</feature>
<dbReference type="InterPro" id="IPR001881">
    <property type="entry name" value="EGF-like_Ca-bd_dom"/>
</dbReference>
<feature type="region of interest" description="Disordered" evidence="6">
    <location>
        <begin position="744"/>
        <end position="1617"/>
    </location>
</feature>
<dbReference type="EMBL" id="CANHGI010000003">
    <property type="protein sequence ID" value="CAI5446030.1"/>
    <property type="molecule type" value="Genomic_DNA"/>
</dbReference>
<feature type="compositionally biased region" description="Low complexity" evidence="6">
    <location>
        <begin position="2270"/>
        <end position="2279"/>
    </location>
</feature>
<dbReference type="GO" id="GO:0005509">
    <property type="term" value="F:calcium ion binding"/>
    <property type="evidence" value="ECO:0007669"/>
    <property type="project" value="InterPro"/>
</dbReference>
<evidence type="ECO:0000256" key="3">
    <source>
        <dbReference type="ARBA" id="ARBA00022737"/>
    </source>
</evidence>
<feature type="compositionally biased region" description="Polar residues" evidence="6">
    <location>
        <begin position="1550"/>
        <end position="1582"/>
    </location>
</feature>
<dbReference type="SUPFAM" id="SSF57196">
    <property type="entry name" value="EGF/Laminin"/>
    <property type="match status" value="3"/>
</dbReference>
<evidence type="ECO:0000256" key="5">
    <source>
        <dbReference type="PROSITE-ProRule" id="PRU00076"/>
    </source>
</evidence>
<feature type="domain" description="EGF-like" evidence="9">
    <location>
        <begin position="2097"/>
        <end position="2137"/>
    </location>
</feature>
<feature type="compositionally biased region" description="Polar residues" evidence="6">
    <location>
        <begin position="2158"/>
        <end position="2194"/>
    </location>
</feature>
<dbReference type="CDD" id="cd00054">
    <property type="entry name" value="EGF_CA"/>
    <property type="match status" value="12"/>
</dbReference>
<feature type="domain" description="EGF-like" evidence="9">
    <location>
        <begin position="171"/>
        <end position="212"/>
    </location>
</feature>
<feature type="compositionally biased region" description="Low complexity" evidence="6">
    <location>
        <begin position="1468"/>
        <end position="1488"/>
    </location>
</feature>
<feature type="domain" description="ZP" evidence="10">
    <location>
        <begin position="2789"/>
        <end position="3030"/>
    </location>
</feature>
<evidence type="ECO:0008006" key="13">
    <source>
        <dbReference type="Google" id="ProtNLM"/>
    </source>
</evidence>
<keyword evidence="1 5" id="KW-0245">EGF-like domain</keyword>
<feature type="compositionally biased region" description="Polar residues" evidence="6">
    <location>
        <begin position="1108"/>
        <end position="1122"/>
    </location>
</feature>
<dbReference type="FunFam" id="2.10.25.10:FF:000038">
    <property type="entry name" value="Fibrillin 2"/>
    <property type="match status" value="11"/>
</dbReference>
<dbReference type="SMART" id="SM00181">
    <property type="entry name" value="EGF"/>
    <property type="match status" value="29"/>
</dbReference>
<feature type="domain" description="EGF-like" evidence="9">
    <location>
        <begin position="1699"/>
        <end position="1740"/>
    </location>
</feature>
<dbReference type="InterPro" id="IPR052235">
    <property type="entry name" value="Nephronectin_domain"/>
</dbReference>
<dbReference type="PROSITE" id="PS00010">
    <property type="entry name" value="ASX_HYDROXYL"/>
    <property type="match status" value="9"/>
</dbReference>
<accession>A0A9P1IJ57</accession>
<dbReference type="InterPro" id="IPR000152">
    <property type="entry name" value="EGF-type_Asp/Asn_hydroxyl_site"/>
</dbReference>
<dbReference type="InterPro" id="IPR009030">
    <property type="entry name" value="Growth_fac_rcpt_cys_sf"/>
</dbReference>
<evidence type="ECO:0000313" key="12">
    <source>
        <dbReference type="Proteomes" id="UP001152747"/>
    </source>
</evidence>
<dbReference type="InterPro" id="IPR000742">
    <property type="entry name" value="EGF"/>
</dbReference>
<dbReference type="Pfam" id="PF12947">
    <property type="entry name" value="EGF_3"/>
    <property type="match status" value="5"/>
</dbReference>
<evidence type="ECO:0000256" key="4">
    <source>
        <dbReference type="ARBA" id="ARBA00023157"/>
    </source>
</evidence>
<feature type="compositionally biased region" description="Polar residues" evidence="6">
    <location>
        <begin position="1003"/>
        <end position="1020"/>
    </location>
</feature>
<feature type="compositionally biased region" description="Low complexity" evidence="6">
    <location>
        <begin position="1028"/>
        <end position="1107"/>
    </location>
</feature>
<evidence type="ECO:0000313" key="11">
    <source>
        <dbReference type="EMBL" id="CAI5446030.1"/>
    </source>
</evidence>
<feature type="region of interest" description="Disordered" evidence="6">
    <location>
        <begin position="2144"/>
        <end position="2337"/>
    </location>
</feature>
<feature type="region of interest" description="Disordered" evidence="6">
    <location>
        <begin position="652"/>
        <end position="709"/>
    </location>
</feature>
<reference evidence="11" key="1">
    <citation type="submission" date="2022-11" db="EMBL/GenBank/DDBJ databases">
        <authorList>
            <person name="Kikuchi T."/>
        </authorList>
    </citation>
    <scope>NUCLEOTIDE SEQUENCE</scope>
    <source>
        <strain evidence="11">PS1010</strain>
    </source>
</reference>
<feature type="domain" description="EGF-like" evidence="9">
    <location>
        <begin position="1789"/>
        <end position="1825"/>
    </location>
</feature>
<dbReference type="SMART" id="SM00241">
    <property type="entry name" value="ZP"/>
    <property type="match status" value="1"/>
</dbReference>
<sequence>MRSRAPFSCCPLRLTLILVLGLSFIRETNGLAKNFVNSSHPDLRPTFVVNFDTSTVICQHSADPNDLHIHNMSSLCDGKQDCFANPAMHDEVFPYCEKKCDCSGNGACLYDGSNPQCYCDSGFSGKSCELADKNECLEHPCHLMAQCQNTLGSYECRCLPGYSGDGHQCIDIDECSEKEKSSHRCPENSNCINLPGTFYCNCTQGFTPKGNQGAGLDKCVDINECDTGANNCQQNEICENTIGSFKCVTKCSPGYKLINSTCFDIDECADEKLHRCDSRAECINTIGGYQCECDEGFVGDGKNCQPKASCSKNSAICDRHAYCMPKMELCVCTAGYTGDGITCHDINECEALENACPSGGRCLNLDGGFVCCGGSQSDEKCIQEQGAFCSGGCGLNAVCQNQTCQCVEGFKGDANKKCVDINECEEDEKKCGGVGDRCVNLFGGYVCCQHGSQAPECLTDQSFSSDSSTISSHAADFTTTGELIEGSGSIQTSSGGTIKILRGHIPKDFELASNGKLACTSYCPANSECLNGFCECSKGYGGNALIGCEDVDECITETCNISENEWCVNLIGSFICCNPTNATHDDCLGLEISKDRGLHVIGGNEEDTILATATNTTSDQLVTSEVVQQSRNFSSGQIIFTRGKVRNGQNITFESASGSGSGNGNSGVWTEDEDSDSDSEEDDDLMEKGSGREVIIPDFTASPGGGDGNIRVRITTLGETIETSTKSVFLEAGKNSSTVVFETGSKGSKLSGSSGHFVSGKGSGPGSGDGSLDLTGLKPAGSSESESGSSSGAPGSGTSGDSSSGSSGSSSSGASSSNKSGSSGNTSSGSSGSSSSGSSGSIKSGSTGTSTSGSSGSPGTSSEETSQEIGLEIKWIGNSSQTTEPTPIDEKGLKRTKVPETSTTPEGVIDIEGSGLVFGREETIGGGKKTTVGIITGTPGETTSEPLTNESTTSSGKSESTIGLITGTPEATSVGPTEGSGETTTSEGSGEPSTTSEPLSTTNSGESGATVSQSTPSTEATKAPVTDATAAPSEATESSTATSASASSTSTIASEGSGESNEAPESGSTTALEESSAAPESTTPAGSSSPASSEPTSGTTEGSGESSQAPEASTPISGSTTAVPEKSTTSVGSSTSPSSGTTEGSDEATSTSEASSATSEATVLPDGSGESTQAPGGSTTSESTLSTEGSGVPESTTSPSSKGTTSTLAETSESTLSPEGSGESSTTASPTTSEERTITPEGSGTTSEEINPLPTRGKTPASTLSTKSPSTPEMGLEISGKTTPSLTTNEAEQTTTESNGSGEEMGLEISGRTTPEMGLEISGKTTTPEGKITIDIEESTTPIPSDSTVSLSSTSSPVSSSTPEVETSTSNESSSEGTTKSGSTSSSEATIGTSESTTVPTSVGTSESVKPSERTSAKPSEATVSPVEASTTAPGSVSSEATTPETSSEEKPTSAKPDESSEATGSPAEGSTTASGSKSSESTTPATTSEEKSTSAKPDGSSEATGSPTESSTTISGSKSSESTTLSGSESSTTVASTSSEATTPATSSKGPESSVAPSTEATTQSIATSTPSVTPSSQAATIQGREEVTTPTTKETFALPTTTALPSNETTQSPSENIKCTSSDQCGNDALCERRTGVCRCEPGFEGIPPKTSCIDVDECATGHHKCHESSRCQNYIGGYACFCPTGYRKSENGECIDINECVEHNSTCCGTNAKCVNKPGTYSCECESGYIGDGYKCVPNEKRICEKVEADRANCANNRACMIDRNGIIDCSECISGYELINGECVDINECSKNPCASDANCSNLNGTFQCSCKQGYRGDGFMCSDINECQDNSHSCHPHADCTNLPGSFECKCQGGFEGDGITKCMNTLEKSCEDVEKFCGHSKHVSCLSVRIFNGSLSSICECEPGFRLVGGECVDIDECDENRHNCDPASSICVNTEGSFKCDCAEGYEGEGGVCTDIDECDRGMAGCDGMAMCINRMGSCGCKCMPGYTGDGVQCSKIEPSDNSKCTEEWERLCEIENKQCTVDEEEVPQCGACLIGHQPINGTCQSVAVSGLCKHNNDCSEHADCIDIQPNSHLCVCTPGFIGDGKMCDDIDECSLEGMCDSANSACVNTIGAFKCVCNEGFELDGHVCVPSVKSTTLAPSTESHREPVSLESSTKVTTLSVNVTESSKPGSQSSVSTSVAPKTENVTPKPTSKESSSTAKPTKAVESTGATKSGKSETDLTSTKKTSSTAKPTVTKSPVVESTTLRTATSKKSESTKETSESSKPTTAKPSVTTTSVKLESSTKKVEITTPKSVSSSTQKTVESTKSTPTSGGSTSTKKPTSKIPSTTSQSDLVLNVITTTSTPLTVILSSSTSTSQASSEPTPPPTASTTTRIVPTTARRGPPSMTPPAEETTTASANGGYGEAEVEVSTSSSTTTTVPATTVVTTTVSTTTVPTTVTLPTTTLRTAPAESISCSNCHQLAICSSNQTCVCREGFIGDGIANCSKLTTADCMSLPSLCASNGYCDTKTRDCKCDAGYIGDGYICAPHPQDCVLRPNLCPSEAICQNRRCQCLPGYTGDGIKCVSIHERASNCSQCDENASCVGGTTCKCNPGYFGNGLCCVPDPTDCVHFTGICHTNAQCDTSSRQCKCASGYSGNGLSCFPQKSCRTDRNVCSNNGICLPTGNCICRIGFEGDGYNCEKAGTAALNLRNDPISSCLTPCDSVSEICIGGKCLCKDGFRQNSTNSCIDINECEEKLDRCDRLATCQNTIGNHVCLCPNGYIGDGTTCIPHTQNTGGISVYCEADGMTLVLGDSENFEGRIFVRGQAENPYCSKSFSSLLNSQKPYVFKVLFEHCDVQLQDNHTMASTVVVQKHAMFLTSKADSYDLRCQYPIGSQAVESQVNVSELATTSTLVDNNSELAPTCKLGVSNEQQLSISSATVGDTLKLSLSVIPASANFGILPKNCFAVNIESGERYTLTDSLGCAIDETLFPQWSVVSNNSVQAIFRTFKWPDSSMIRFQCDCSPCIGSCSIPSCMKVQRFRRHIPIVNDEIRENLVLMNGVEGLAVSSIINVHDSSNLLDDDNTFTIPPPISSSYSPSEICVKLAPLIIALCSFIFCSLVLLYLFSPKTTKSEF</sequence>
<feature type="domain" description="EGF-like" evidence="9">
    <location>
        <begin position="1828"/>
        <end position="1869"/>
    </location>
</feature>
<dbReference type="InterPro" id="IPR018097">
    <property type="entry name" value="EGF_Ca-bd_CS"/>
</dbReference>
<keyword evidence="7" id="KW-0472">Membrane</keyword>
<feature type="compositionally biased region" description="Polar residues" evidence="6">
    <location>
        <begin position="1240"/>
        <end position="1249"/>
    </location>
</feature>
<feature type="domain" description="EGF-like" evidence="9">
    <location>
        <begin position="2056"/>
        <end position="2096"/>
    </location>
</feature>
<feature type="compositionally biased region" description="Polar residues" evidence="6">
    <location>
        <begin position="1280"/>
        <end position="1301"/>
    </location>
</feature>
<keyword evidence="4" id="KW-1015">Disulfide bond</keyword>
<keyword evidence="3" id="KW-0677">Repeat</keyword>
<evidence type="ECO:0000256" key="7">
    <source>
        <dbReference type="SAM" id="Phobius"/>
    </source>
</evidence>